<dbReference type="PANTHER" id="PTHR47504">
    <property type="entry name" value="RIGHT ORIGIN-BINDING PROTEIN"/>
    <property type="match status" value="1"/>
</dbReference>
<dbReference type="Proteomes" id="UP000616608">
    <property type="component" value="Unassembled WGS sequence"/>
</dbReference>
<keyword evidence="2" id="KW-0238">DNA-binding</keyword>
<dbReference type="PROSITE" id="PS01124">
    <property type="entry name" value="HTH_ARAC_FAMILY_2"/>
    <property type="match status" value="1"/>
</dbReference>
<dbReference type="RefSeq" id="WP_188613646.1">
    <property type="nucleotide sequence ID" value="NZ_BMJT01000002.1"/>
</dbReference>
<evidence type="ECO:0000256" key="2">
    <source>
        <dbReference type="ARBA" id="ARBA00023125"/>
    </source>
</evidence>
<name>A0A917FZR2_9BACI</name>
<dbReference type="GO" id="GO:0043565">
    <property type="term" value="F:sequence-specific DNA binding"/>
    <property type="evidence" value="ECO:0007669"/>
    <property type="project" value="InterPro"/>
</dbReference>
<dbReference type="Gene3D" id="1.10.10.60">
    <property type="entry name" value="Homeodomain-like"/>
    <property type="match status" value="2"/>
</dbReference>
<dbReference type="SUPFAM" id="SSF46689">
    <property type="entry name" value="Homeodomain-like"/>
    <property type="match status" value="2"/>
</dbReference>
<dbReference type="Pfam" id="PF12833">
    <property type="entry name" value="HTH_18"/>
    <property type="match status" value="1"/>
</dbReference>
<dbReference type="GO" id="GO:0003700">
    <property type="term" value="F:DNA-binding transcription factor activity"/>
    <property type="evidence" value="ECO:0007669"/>
    <property type="project" value="InterPro"/>
</dbReference>
<evidence type="ECO:0000313" key="6">
    <source>
        <dbReference type="Proteomes" id="UP000616608"/>
    </source>
</evidence>
<dbReference type="AlphaFoldDB" id="A0A917FZR2"/>
<sequence>MRYDDSIQRVLTLIEQSEYMPTLEDMAQVAHLSKFHFLRIFKKQMGITPEQYVRMRRLVQASLQLRLTKRPILVIALEAEFQSQAAFTRAFKHQFALTPKQYRQHFTVLLQKERKIMTTITGWLLSGSNPADYAITLDHKIVHGGMRSAKLYSITATNETFATLMQQCKATNYLNKRIRLSAFVKAENVSSFAGLWMRIDNAQGEVLQFDNMYERPITGTMDWNYYSIVLDVPNHATAISFGILLQGTGIVWMDGIKFEEVDDNVPTTAVDLVGEINEAPQNLDFEQ</sequence>
<keyword evidence="3" id="KW-0804">Transcription</keyword>
<dbReference type="InterPro" id="IPR050959">
    <property type="entry name" value="MarA-like"/>
</dbReference>
<dbReference type="Gene3D" id="2.60.120.260">
    <property type="entry name" value="Galactose-binding domain-like"/>
    <property type="match status" value="1"/>
</dbReference>
<reference evidence="5" key="1">
    <citation type="journal article" date="2014" name="Int. J. Syst. Evol. Microbiol.">
        <title>Complete genome sequence of Corynebacterium casei LMG S-19264T (=DSM 44701T), isolated from a smear-ripened cheese.</title>
        <authorList>
            <consortium name="US DOE Joint Genome Institute (JGI-PGF)"/>
            <person name="Walter F."/>
            <person name="Albersmeier A."/>
            <person name="Kalinowski J."/>
            <person name="Ruckert C."/>
        </authorList>
    </citation>
    <scope>NUCLEOTIDE SEQUENCE</scope>
    <source>
        <strain evidence="5">CGMCC 1.15760</strain>
    </source>
</reference>
<dbReference type="PANTHER" id="PTHR47504:SF6">
    <property type="entry name" value="ARAC-FAMILY TRANSCRIPTIONAL REGULATOR"/>
    <property type="match status" value="1"/>
</dbReference>
<evidence type="ECO:0000256" key="3">
    <source>
        <dbReference type="ARBA" id="ARBA00023163"/>
    </source>
</evidence>
<reference evidence="5" key="2">
    <citation type="submission" date="2020-09" db="EMBL/GenBank/DDBJ databases">
        <authorList>
            <person name="Sun Q."/>
            <person name="Zhou Y."/>
        </authorList>
    </citation>
    <scope>NUCLEOTIDE SEQUENCE</scope>
    <source>
        <strain evidence="5">CGMCC 1.15760</strain>
    </source>
</reference>
<dbReference type="InterPro" id="IPR009057">
    <property type="entry name" value="Homeodomain-like_sf"/>
</dbReference>
<evidence type="ECO:0000256" key="1">
    <source>
        <dbReference type="ARBA" id="ARBA00023015"/>
    </source>
</evidence>
<keyword evidence="6" id="KW-1185">Reference proteome</keyword>
<dbReference type="EMBL" id="BMJT01000002">
    <property type="protein sequence ID" value="GGG15485.1"/>
    <property type="molecule type" value="Genomic_DNA"/>
</dbReference>
<gene>
    <name evidence="5" type="primary">ybfP</name>
    <name evidence="5" type="ORF">GCM10007425_07190</name>
</gene>
<proteinExistence type="predicted"/>
<evidence type="ECO:0000259" key="4">
    <source>
        <dbReference type="PROSITE" id="PS01124"/>
    </source>
</evidence>
<organism evidence="5 6">
    <name type="scientific">Lysinibacillus alkalisoli</name>
    <dbReference type="NCBI Taxonomy" id="1911548"/>
    <lineage>
        <taxon>Bacteria</taxon>
        <taxon>Bacillati</taxon>
        <taxon>Bacillota</taxon>
        <taxon>Bacilli</taxon>
        <taxon>Bacillales</taxon>
        <taxon>Bacillaceae</taxon>
        <taxon>Lysinibacillus</taxon>
    </lineage>
</organism>
<accession>A0A917FZR2</accession>
<dbReference type="InterPro" id="IPR018060">
    <property type="entry name" value="HTH_AraC"/>
</dbReference>
<dbReference type="SMART" id="SM00342">
    <property type="entry name" value="HTH_ARAC"/>
    <property type="match status" value="1"/>
</dbReference>
<feature type="domain" description="HTH araC/xylS-type" evidence="4">
    <location>
        <begin position="8"/>
        <end position="105"/>
    </location>
</feature>
<comment type="caution">
    <text evidence="5">The sequence shown here is derived from an EMBL/GenBank/DDBJ whole genome shotgun (WGS) entry which is preliminary data.</text>
</comment>
<keyword evidence="1" id="KW-0805">Transcription regulation</keyword>
<evidence type="ECO:0000313" key="5">
    <source>
        <dbReference type="EMBL" id="GGG15485.1"/>
    </source>
</evidence>
<protein>
    <submittedName>
        <fullName evidence="5">HTH-type transcriptional regulator YbfP</fullName>
    </submittedName>
</protein>